<protein>
    <recommendedName>
        <fullName evidence="7">Putative 4-hydroxy-4-methyl-2-oxoglutarate aldolase</fullName>
        <ecNumber evidence="6">4.1.1.112</ecNumber>
        <ecNumber evidence="5">4.1.3.17</ecNumber>
    </recommendedName>
    <alternativeName>
        <fullName evidence="10">Oxaloacetate decarboxylase</fullName>
    </alternativeName>
    <alternativeName>
        <fullName evidence="9">RraA-like protein</fullName>
    </alternativeName>
</protein>
<organism evidence="14 15">
    <name type="scientific">Streptosporangium carneum</name>
    <dbReference type="NCBI Taxonomy" id="47481"/>
    <lineage>
        <taxon>Bacteria</taxon>
        <taxon>Bacillati</taxon>
        <taxon>Actinomycetota</taxon>
        <taxon>Actinomycetes</taxon>
        <taxon>Streptosporangiales</taxon>
        <taxon>Streptosporangiaceae</taxon>
        <taxon>Streptosporangium</taxon>
    </lineage>
</organism>
<keyword evidence="15" id="KW-1185">Reference proteome</keyword>
<evidence type="ECO:0000256" key="1">
    <source>
        <dbReference type="ARBA" id="ARBA00001342"/>
    </source>
</evidence>
<feature type="region of interest" description="Disordered" evidence="13">
    <location>
        <begin position="1"/>
        <end position="24"/>
    </location>
</feature>
<dbReference type="SUPFAM" id="SSF89562">
    <property type="entry name" value="RraA-like"/>
    <property type="match status" value="1"/>
</dbReference>
<evidence type="ECO:0000256" key="6">
    <source>
        <dbReference type="ARBA" id="ARBA00012947"/>
    </source>
</evidence>
<feature type="compositionally biased region" description="Low complexity" evidence="13">
    <location>
        <begin position="1"/>
        <end position="22"/>
    </location>
</feature>
<comment type="function">
    <text evidence="8">Catalyzes the aldol cleavage of 4-hydroxy-4-methyl-2-oxoglutarate (HMG) into 2 molecules of pyruvate. Also contains a secondary oxaloacetate (OAA) decarboxylase activity due to the common pyruvate enolate transition state formed following C-C bond cleavage in the retro-aldol and decarboxylation reactions.</text>
</comment>
<reference evidence="14" key="1">
    <citation type="journal article" date="2014" name="Int. J. Syst. Evol. Microbiol.">
        <title>Complete genome sequence of Corynebacterium casei LMG S-19264T (=DSM 44701T), isolated from a smear-ripened cheese.</title>
        <authorList>
            <consortium name="US DOE Joint Genome Institute (JGI-PGF)"/>
            <person name="Walter F."/>
            <person name="Albersmeier A."/>
            <person name="Kalinowski J."/>
            <person name="Ruckert C."/>
        </authorList>
    </citation>
    <scope>NUCLEOTIDE SEQUENCE</scope>
    <source>
        <strain evidence="14">VKM Ac-2007</strain>
    </source>
</reference>
<evidence type="ECO:0000256" key="12">
    <source>
        <dbReference type="PIRSR" id="PIRSR605493-1"/>
    </source>
</evidence>
<dbReference type="PANTHER" id="PTHR33254:SF16">
    <property type="entry name" value="BLR3842 PROTEIN"/>
    <property type="match status" value="1"/>
</dbReference>
<evidence type="ECO:0000256" key="10">
    <source>
        <dbReference type="ARBA" id="ARBA00032305"/>
    </source>
</evidence>
<dbReference type="RefSeq" id="WP_271219751.1">
    <property type="nucleotide sequence ID" value="NZ_BAAAVD010000049.1"/>
</dbReference>
<evidence type="ECO:0000256" key="11">
    <source>
        <dbReference type="ARBA" id="ARBA00047973"/>
    </source>
</evidence>
<dbReference type="CDD" id="cd16841">
    <property type="entry name" value="RraA_family"/>
    <property type="match status" value="1"/>
</dbReference>
<proteinExistence type="inferred from homology"/>
<dbReference type="InterPro" id="IPR036704">
    <property type="entry name" value="RraA/RraA-like_sf"/>
</dbReference>
<feature type="binding site" evidence="12">
    <location>
        <position position="137"/>
    </location>
    <ligand>
        <name>Mg(2+)</name>
        <dbReference type="ChEBI" id="CHEBI:18420"/>
    </ligand>
</feature>
<evidence type="ECO:0000313" key="15">
    <source>
        <dbReference type="Proteomes" id="UP001143474"/>
    </source>
</evidence>
<evidence type="ECO:0000256" key="8">
    <source>
        <dbReference type="ARBA" id="ARBA00025046"/>
    </source>
</evidence>
<gene>
    <name evidence="14" type="ORF">GCM10017600_47730</name>
</gene>
<keyword evidence="12" id="KW-0479">Metal-binding</keyword>
<evidence type="ECO:0000256" key="2">
    <source>
        <dbReference type="ARBA" id="ARBA00001968"/>
    </source>
</evidence>
<accession>A0A9W6MEN2</accession>
<feature type="region of interest" description="Disordered" evidence="13">
    <location>
        <begin position="239"/>
        <end position="275"/>
    </location>
</feature>
<comment type="cofactor">
    <cofactor evidence="12">
        <name>Mg(2+)</name>
        <dbReference type="ChEBI" id="CHEBI:18420"/>
    </cofactor>
</comment>
<dbReference type="NCBIfam" id="NF006731">
    <property type="entry name" value="PRK09262.1"/>
    <property type="match status" value="1"/>
</dbReference>
<evidence type="ECO:0000256" key="7">
    <source>
        <dbReference type="ARBA" id="ARBA00016549"/>
    </source>
</evidence>
<dbReference type="Pfam" id="PF03737">
    <property type="entry name" value="RraA-like"/>
    <property type="match status" value="1"/>
</dbReference>
<dbReference type="InterPro" id="IPR005493">
    <property type="entry name" value="RraA/RraA-like"/>
</dbReference>
<dbReference type="GO" id="GO:0046872">
    <property type="term" value="F:metal ion binding"/>
    <property type="evidence" value="ECO:0007669"/>
    <property type="project" value="UniProtKB-KW"/>
</dbReference>
<evidence type="ECO:0000313" key="14">
    <source>
        <dbReference type="EMBL" id="GLK11366.1"/>
    </source>
</evidence>
<dbReference type="PANTHER" id="PTHR33254">
    <property type="entry name" value="4-HYDROXY-4-METHYL-2-OXOGLUTARATE ALDOLASE 3-RELATED"/>
    <property type="match status" value="1"/>
</dbReference>
<comment type="similarity">
    <text evidence="3">Belongs to the class II aldolase/RraA-like family.</text>
</comment>
<comment type="caution">
    <text evidence="14">The sequence shown here is derived from an EMBL/GenBank/DDBJ whole genome shotgun (WGS) entry which is preliminary data.</text>
</comment>
<sequence length="275" mass="28188">MTASSSTAAPAAGTPDPASTPAGVPVAAASDVAGVPVSEVLAMGSATLYEASGLGCDLDPAFRPAWAGARLVGRALPVQAAAGDNLPLHWALEEARPGDVLVVDAGGSPFGYWGEVLAVAALRRGVAGLVIDGGVRDTDRMRALEFPAFSTHVAIRGTGKRWPGTIGSPVVLRGRVVHRGDLVVADEDGIVVLPAASVSRVLEAARQRVAKEEAFMRRLREGELTLDLYGFRELGRPVVAEPDAPTTGDRPGDAPVTAGRPGNVPATGERTGEAP</sequence>
<evidence type="ECO:0000256" key="9">
    <source>
        <dbReference type="ARBA" id="ARBA00030169"/>
    </source>
</evidence>
<dbReference type="Gene3D" id="3.50.30.40">
    <property type="entry name" value="Ribonuclease E inhibitor RraA/RraA-like"/>
    <property type="match status" value="1"/>
</dbReference>
<comment type="catalytic activity">
    <reaction evidence="1">
        <text>4-hydroxy-4-methyl-2-oxoglutarate = 2 pyruvate</text>
        <dbReference type="Rhea" id="RHEA:22748"/>
        <dbReference type="ChEBI" id="CHEBI:15361"/>
        <dbReference type="ChEBI" id="CHEBI:58276"/>
        <dbReference type="EC" id="4.1.3.17"/>
    </reaction>
</comment>
<name>A0A9W6MEN2_9ACTN</name>
<dbReference type="AlphaFoldDB" id="A0A9W6MEN2"/>
<comment type="catalytic activity">
    <reaction evidence="11">
        <text>oxaloacetate + H(+) = pyruvate + CO2</text>
        <dbReference type="Rhea" id="RHEA:15641"/>
        <dbReference type="ChEBI" id="CHEBI:15361"/>
        <dbReference type="ChEBI" id="CHEBI:15378"/>
        <dbReference type="ChEBI" id="CHEBI:16452"/>
        <dbReference type="ChEBI" id="CHEBI:16526"/>
        <dbReference type="EC" id="4.1.1.112"/>
    </reaction>
</comment>
<keyword evidence="12" id="KW-0460">Magnesium</keyword>
<dbReference type="GO" id="GO:0008948">
    <property type="term" value="F:oxaloacetate decarboxylase activity"/>
    <property type="evidence" value="ECO:0007669"/>
    <property type="project" value="UniProtKB-EC"/>
</dbReference>
<evidence type="ECO:0000256" key="13">
    <source>
        <dbReference type="SAM" id="MobiDB-lite"/>
    </source>
</evidence>
<dbReference type="EC" id="4.1.1.112" evidence="6"/>
<feature type="binding site" evidence="12">
    <location>
        <position position="136"/>
    </location>
    <ligand>
        <name>substrate</name>
    </ligand>
</feature>
<dbReference type="GO" id="GO:0047443">
    <property type="term" value="F:4-hydroxy-4-methyl-2-oxoglutarate aldolase activity"/>
    <property type="evidence" value="ECO:0007669"/>
    <property type="project" value="UniProtKB-EC"/>
</dbReference>
<dbReference type="Proteomes" id="UP001143474">
    <property type="component" value="Unassembled WGS sequence"/>
</dbReference>
<dbReference type="EC" id="4.1.3.17" evidence="5"/>
<dbReference type="EMBL" id="BSEV01000011">
    <property type="protein sequence ID" value="GLK11366.1"/>
    <property type="molecule type" value="Genomic_DNA"/>
</dbReference>
<reference evidence="14" key="2">
    <citation type="submission" date="2023-01" db="EMBL/GenBank/DDBJ databases">
        <authorList>
            <person name="Sun Q."/>
            <person name="Evtushenko L."/>
        </authorList>
    </citation>
    <scope>NUCLEOTIDE SEQUENCE</scope>
    <source>
        <strain evidence="14">VKM Ac-2007</strain>
    </source>
</reference>
<feature type="binding site" evidence="12">
    <location>
        <begin position="114"/>
        <end position="117"/>
    </location>
    <ligand>
        <name>substrate</name>
    </ligand>
</feature>
<evidence type="ECO:0000256" key="5">
    <source>
        <dbReference type="ARBA" id="ARBA00012213"/>
    </source>
</evidence>
<comment type="subunit">
    <text evidence="4">Homotrimer.</text>
</comment>
<comment type="cofactor">
    <cofactor evidence="2">
        <name>a divalent metal cation</name>
        <dbReference type="ChEBI" id="CHEBI:60240"/>
    </cofactor>
</comment>
<evidence type="ECO:0000256" key="4">
    <source>
        <dbReference type="ARBA" id="ARBA00011233"/>
    </source>
</evidence>
<evidence type="ECO:0000256" key="3">
    <source>
        <dbReference type="ARBA" id="ARBA00008621"/>
    </source>
</evidence>